<protein>
    <submittedName>
        <fullName evidence="2">Jg11011 protein</fullName>
    </submittedName>
</protein>
<dbReference type="OrthoDB" id="8062159at2759"/>
<feature type="domain" description="FP protein N-terminal" evidence="1">
    <location>
        <begin position="36"/>
        <end position="94"/>
    </location>
</feature>
<evidence type="ECO:0000259" key="1">
    <source>
        <dbReference type="Pfam" id="PF03258"/>
    </source>
</evidence>
<dbReference type="EMBL" id="CAKXAJ010026113">
    <property type="protein sequence ID" value="CAH2256854.1"/>
    <property type="molecule type" value="Genomic_DNA"/>
</dbReference>
<evidence type="ECO:0000313" key="2">
    <source>
        <dbReference type="EMBL" id="CAH2256854.1"/>
    </source>
</evidence>
<reference evidence="2" key="1">
    <citation type="submission" date="2022-03" db="EMBL/GenBank/DDBJ databases">
        <authorList>
            <person name="Lindestad O."/>
        </authorList>
    </citation>
    <scope>NUCLEOTIDE SEQUENCE</scope>
</reference>
<proteinExistence type="predicted"/>
<organism evidence="2 3">
    <name type="scientific">Pararge aegeria aegeria</name>
    <dbReference type="NCBI Taxonomy" id="348720"/>
    <lineage>
        <taxon>Eukaryota</taxon>
        <taxon>Metazoa</taxon>
        <taxon>Ecdysozoa</taxon>
        <taxon>Arthropoda</taxon>
        <taxon>Hexapoda</taxon>
        <taxon>Insecta</taxon>
        <taxon>Pterygota</taxon>
        <taxon>Neoptera</taxon>
        <taxon>Endopterygota</taxon>
        <taxon>Lepidoptera</taxon>
        <taxon>Glossata</taxon>
        <taxon>Ditrysia</taxon>
        <taxon>Papilionoidea</taxon>
        <taxon>Nymphalidae</taxon>
        <taxon>Satyrinae</taxon>
        <taxon>Satyrini</taxon>
        <taxon>Parargina</taxon>
        <taxon>Pararge</taxon>
    </lineage>
</organism>
<gene>
    <name evidence="2" type="primary">jg11011</name>
    <name evidence="2" type="ORF">PAEG_LOCUS23044</name>
</gene>
<accession>A0A8S4SD02</accession>
<keyword evidence="3" id="KW-1185">Reference proteome</keyword>
<evidence type="ECO:0000313" key="3">
    <source>
        <dbReference type="Proteomes" id="UP000838756"/>
    </source>
</evidence>
<dbReference type="AlphaFoldDB" id="A0A8S4SD02"/>
<dbReference type="Proteomes" id="UP000838756">
    <property type="component" value="Unassembled WGS sequence"/>
</dbReference>
<sequence>MKNKDYDLTNKNKFLENKVIAVEQRLMNFEQSQLSKKIEIAGIPEVEGETLQEIISKTAAKLSFTTNDIELVNWSRTGKSNVICLDMKNDDAKKNVAWGS</sequence>
<dbReference type="InterPro" id="IPR004941">
    <property type="entry name" value="FP_N"/>
</dbReference>
<comment type="caution">
    <text evidence="2">The sequence shown here is derived from an EMBL/GenBank/DDBJ whole genome shotgun (WGS) entry which is preliminary data.</text>
</comment>
<dbReference type="Pfam" id="PF03258">
    <property type="entry name" value="Baculo_FP"/>
    <property type="match status" value="1"/>
</dbReference>
<name>A0A8S4SD02_9NEOP</name>